<dbReference type="OrthoDB" id="10552156at2759"/>
<feature type="region of interest" description="Disordered" evidence="1">
    <location>
        <begin position="46"/>
        <end position="83"/>
    </location>
</feature>
<gene>
    <name evidence="2" type="ORF">ANCDUO_26589</name>
</gene>
<keyword evidence="3" id="KW-1185">Reference proteome</keyword>
<dbReference type="Proteomes" id="UP000054047">
    <property type="component" value="Unassembled WGS sequence"/>
</dbReference>
<sequence length="83" mass="9321">LEAKTLSELSIGNGSMLMCDDFQQKLELKMILAECKTMKGDEFEILQDSGEKKENAEEESRKRKSMAPPEVLDGETAAKRVKL</sequence>
<feature type="non-terminal residue" evidence="2">
    <location>
        <position position="1"/>
    </location>
</feature>
<feature type="compositionally biased region" description="Basic and acidic residues" evidence="1">
    <location>
        <begin position="49"/>
        <end position="61"/>
    </location>
</feature>
<protein>
    <submittedName>
        <fullName evidence="2">Uncharacterized protein</fullName>
    </submittedName>
</protein>
<name>A0A0C2F954_9BILA</name>
<evidence type="ECO:0000313" key="3">
    <source>
        <dbReference type="Proteomes" id="UP000054047"/>
    </source>
</evidence>
<dbReference type="Gene3D" id="3.10.290.20">
    <property type="entry name" value="Ubiquitin-like 2 activating enzyme e1b. Chain: B, domain 3"/>
    <property type="match status" value="1"/>
</dbReference>
<dbReference type="AlphaFoldDB" id="A0A0C2F954"/>
<dbReference type="EMBL" id="KN786151">
    <property type="protein sequence ID" value="KIH43404.1"/>
    <property type="molecule type" value="Genomic_DNA"/>
</dbReference>
<organism evidence="2 3">
    <name type="scientific">Ancylostoma duodenale</name>
    <dbReference type="NCBI Taxonomy" id="51022"/>
    <lineage>
        <taxon>Eukaryota</taxon>
        <taxon>Metazoa</taxon>
        <taxon>Ecdysozoa</taxon>
        <taxon>Nematoda</taxon>
        <taxon>Chromadorea</taxon>
        <taxon>Rhabditida</taxon>
        <taxon>Rhabditina</taxon>
        <taxon>Rhabditomorpha</taxon>
        <taxon>Strongyloidea</taxon>
        <taxon>Ancylostomatidae</taxon>
        <taxon>Ancylostomatinae</taxon>
        <taxon>Ancylostoma</taxon>
    </lineage>
</organism>
<evidence type="ECO:0000313" key="2">
    <source>
        <dbReference type="EMBL" id="KIH43404.1"/>
    </source>
</evidence>
<evidence type="ECO:0000256" key="1">
    <source>
        <dbReference type="SAM" id="MobiDB-lite"/>
    </source>
</evidence>
<proteinExistence type="predicted"/>
<reference evidence="2 3" key="1">
    <citation type="submission" date="2013-12" db="EMBL/GenBank/DDBJ databases">
        <title>Draft genome of the parsitic nematode Ancylostoma duodenale.</title>
        <authorList>
            <person name="Mitreva M."/>
        </authorList>
    </citation>
    <scope>NUCLEOTIDE SEQUENCE [LARGE SCALE GENOMIC DNA]</scope>
    <source>
        <strain evidence="2 3">Zhejiang</strain>
    </source>
</reference>
<accession>A0A0C2F954</accession>